<protein>
    <submittedName>
        <fullName evidence="1">Bifunctional p-450/nadph-p450 reductase</fullName>
    </submittedName>
</protein>
<organism evidence="1 2">
    <name type="scientific">Lipomyces orientalis</name>
    <dbReference type="NCBI Taxonomy" id="1233043"/>
    <lineage>
        <taxon>Eukaryota</taxon>
        <taxon>Fungi</taxon>
        <taxon>Dikarya</taxon>
        <taxon>Ascomycota</taxon>
        <taxon>Saccharomycotina</taxon>
        <taxon>Lipomycetes</taxon>
        <taxon>Lipomycetales</taxon>
        <taxon>Lipomycetaceae</taxon>
        <taxon>Lipomyces</taxon>
    </lineage>
</organism>
<gene>
    <name evidence="1" type="ORF">V1517DRAFT_333833</name>
</gene>
<keyword evidence="2" id="KW-1185">Reference proteome</keyword>
<dbReference type="Proteomes" id="UP001489719">
    <property type="component" value="Unassembled WGS sequence"/>
</dbReference>
<sequence length="832" mass="92705">MDELNWGIAHRVLMPAFGPLSIAGMLDEMHDLAGLLAMNWARHGSSVPIMVADDFTRLTVDILALWPWATYRFNSFYHDEILPFIEAMGSFLTESGSRFRRPPFTSIFYRDSTHKYFEDIDLRNPTDRKEDLLTAMLNGTDPKTGRKMTDSSIIDNLITFLIAGHETTSGLLSFAFHQLLKHPEAYREAQEEIDEIEHIGQLKYIAAVLRETLRHSPTIAQFSVAPIQDEIIGGRYKVHKDQPIVVLLVKWQMDTTVYGKDADQFMPERKLDVNFDKLNKEFPNSWKPFGNGSRACIGRPFAWQEALLVTAMLLQNFNFRMDDPNYQLHIKQTLTIKPKGLFMRCSLRDAPLSGSEPRKDAHKAGAPAAGAAKKSNGKPFSIYFGSNSGTCQSLAHRLAQDAPSHGFEAKVVDPLDAAYGSVTPNEPVAIITASYEDQPPDNVGLFVNWITSLKAHEMEKMSYAVFGCGHHDWSETFHRIPKLIDSMLDEPGGTRIAPIGLSDAAKGEMFTDFETWEDEVFWPAMSEKYSIKQCAEAEVVPALSVEFSTPRTSSLRQDVREACVVDVKTPSAPGQPLKKHLEIRLPTDMTYRAGDYLVVLPLNLKQSIILSAPIGDRRTNLPINESLSMDDVLGAYVELGKACYEEADTTIQSILPGKETLQNLAGNDYVAEISTQRSRKIELSFGTFLTPISSSPRWNPSHVTLTFSILEAPSLSGTEHRYISVASNFLANLGVGDRLHVSMLAVPLPALLRLPRPGCGRAVPRRYGPMAGDGRRGRAARIQPADRPPGRGGLQVRSASAAVGERRALVRARRPILHTCPLMYRATFRRLI</sequence>
<name>A0ACC3TDJ3_9ASCO</name>
<proteinExistence type="predicted"/>
<accession>A0ACC3TDJ3</accession>
<evidence type="ECO:0000313" key="1">
    <source>
        <dbReference type="EMBL" id="KAK9319030.1"/>
    </source>
</evidence>
<reference evidence="2" key="1">
    <citation type="journal article" date="2024" name="Front. Bioeng. Biotechnol.">
        <title>Genome-scale model development and genomic sequencing of the oleaginous clade Lipomyces.</title>
        <authorList>
            <person name="Czajka J.J."/>
            <person name="Han Y."/>
            <person name="Kim J."/>
            <person name="Mondo S.J."/>
            <person name="Hofstad B.A."/>
            <person name="Robles A."/>
            <person name="Haridas S."/>
            <person name="Riley R."/>
            <person name="LaButti K."/>
            <person name="Pangilinan J."/>
            <person name="Andreopoulos W."/>
            <person name="Lipzen A."/>
            <person name="Yan J."/>
            <person name="Wang M."/>
            <person name="Ng V."/>
            <person name="Grigoriev I.V."/>
            <person name="Spatafora J.W."/>
            <person name="Magnuson J.K."/>
            <person name="Baker S.E."/>
            <person name="Pomraning K.R."/>
        </authorList>
    </citation>
    <scope>NUCLEOTIDE SEQUENCE [LARGE SCALE GENOMIC DNA]</scope>
    <source>
        <strain evidence="2">CBS 10300</strain>
    </source>
</reference>
<dbReference type="EMBL" id="MU970240">
    <property type="protein sequence ID" value="KAK9319030.1"/>
    <property type="molecule type" value="Genomic_DNA"/>
</dbReference>
<comment type="caution">
    <text evidence="1">The sequence shown here is derived from an EMBL/GenBank/DDBJ whole genome shotgun (WGS) entry which is preliminary data.</text>
</comment>
<evidence type="ECO:0000313" key="2">
    <source>
        <dbReference type="Proteomes" id="UP001489719"/>
    </source>
</evidence>